<gene>
    <name evidence="1" type="ORF">SDC9_202912</name>
</gene>
<dbReference type="EMBL" id="VSSQ01124219">
    <property type="protein sequence ID" value="MPN55232.1"/>
    <property type="molecule type" value="Genomic_DNA"/>
</dbReference>
<dbReference type="AlphaFoldDB" id="A0A645IWH8"/>
<proteinExistence type="predicted"/>
<protein>
    <submittedName>
        <fullName evidence="1">Uncharacterized protein</fullName>
    </submittedName>
</protein>
<name>A0A645IWH8_9ZZZZ</name>
<sequence>MHTLYIVKLHRLKTFEDIKRHQRYYPLPIWRELPYIITTILDTNRINPLRMELLKVSLTQVAATLAGKRIDFVGEDAVIKLCCIAFANEPEGIG</sequence>
<comment type="caution">
    <text evidence="1">The sequence shown here is derived from an EMBL/GenBank/DDBJ whole genome shotgun (WGS) entry which is preliminary data.</text>
</comment>
<evidence type="ECO:0000313" key="1">
    <source>
        <dbReference type="EMBL" id="MPN55232.1"/>
    </source>
</evidence>
<accession>A0A645IWH8</accession>
<organism evidence="1">
    <name type="scientific">bioreactor metagenome</name>
    <dbReference type="NCBI Taxonomy" id="1076179"/>
    <lineage>
        <taxon>unclassified sequences</taxon>
        <taxon>metagenomes</taxon>
        <taxon>ecological metagenomes</taxon>
    </lineage>
</organism>
<reference evidence="1" key="1">
    <citation type="submission" date="2019-08" db="EMBL/GenBank/DDBJ databases">
        <authorList>
            <person name="Kucharzyk K."/>
            <person name="Murdoch R.W."/>
            <person name="Higgins S."/>
            <person name="Loffler F."/>
        </authorList>
    </citation>
    <scope>NUCLEOTIDE SEQUENCE</scope>
</reference>